<gene>
    <name evidence="4" type="ordered locus">Ccur_00800</name>
</gene>
<evidence type="ECO:0000256" key="1">
    <source>
        <dbReference type="ARBA" id="ARBA00007665"/>
    </source>
</evidence>
<dbReference type="Gene3D" id="3.30.70.240">
    <property type="match status" value="1"/>
</dbReference>
<dbReference type="InterPro" id="IPR036956">
    <property type="entry name" value="Impact_N_sf"/>
</dbReference>
<organism evidence="4 5">
    <name type="scientific">Cryptobacterium curtum (strain ATCC 700683 / DSM 15641 / CCUG 43107 / 12-3)</name>
    <dbReference type="NCBI Taxonomy" id="469378"/>
    <lineage>
        <taxon>Bacteria</taxon>
        <taxon>Bacillati</taxon>
        <taxon>Actinomycetota</taxon>
        <taxon>Coriobacteriia</taxon>
        <taxon>Eggerthellales</taxon>
        <taxon>Eggerthellaceae</taxon>
        <taxon>Cryptobacterium</taxon>
    </lineage>
</organism>
<dbReference type="InterPro" id="IPR015269">
    <property type="entry name" value="UPF0029_Impact_C"/>
</dbReference>
<accession>C7MLK7</accession>
<feature type="domain" description="Impact N-terminal" evidence="2">
    <location>
        <begin position="18"/>
        <end position="128"/>
    </location>
</feature>
<dbReference type="InterPro" id="IPR023582">
    <property type="entry name" value="Impact"/>
</dbReference>
<proteinExistence type="inferred from homology"/>
<dbReference type="Pfam" id="PF09186">
    <property type="entry name" value="DUF1949"/>
    <property type="match status" value="1"/>
</dbReference>
<keyword evidence="5" id="KW-1185">Reference proteome</keyword>
<dbReference type="Gene3D" id="3.30.230.30">
    <property type="entry name" value="Impact, N-terminal domain"/>
    <property type="match status" value="1"/>
</dbReference>
<sequence length="219" mass="24091">MDLYRTIREVSCAEIEVKKSRFIAHVHPVSTEAEALAFLDEIRSTHRTARHNVYAYILHDDSSNGGAERIRYSDDGEPSQTAGLPVLEALQHAHLTNIACVVTRYFGGTLLGTGGLVRAYTQAVQSALHAARIARVVQCVEVETVCAYPLYEQIQRIAVDTAGEIVRTSFTDTVSVTIRTECTNKELLIEKLTALLKGNCGLTVSQPFNALMDDDNPNN</sequence>
<dbReference type="InterPro" id="IPR015796">
    <property type="entry name" value="Impact_YigZ-like"/>
</dbReference>
<dbReference type="PANTHER" id="PTHR16301">
    <property type="entry name" value="IMPACT-RELATED"/>
    <property type="match status" value="1"/>
</dbReference>
<name>C7MLK7_CRYCD</name>
<dbReference type="InterPro" id="IPR035647">
    <property type="entry name" value="EFG_III/V"/>
</dbReference>
<dbReference type="Proteomes" id="UP000000954">
    <property type="component" value="Chromosome"/>
</dbReference>
<dbReference type="InterPro" id="IPR001498">
    <property type="entry name" value="Impact_N"/>
</dbReference>
<evidence type="ECO:0000259" key="2">
    <source>
        <dbReference type="Pfam" id="PF01205"/>
    </source>
</evidence>
<dbReference type="GO" id="GO:0005737">
    <property type="term" value="C:cytoplasm"/>
    <property type="evidence" value="ECO:0007669"/>
    <property type="project" value="TreeGrafter"/>
</dbReference>
<dbReference type="AlphaFoldDB" id="C7MLK7"/>
<reference evidence="4 5" key="1">
    <citation type="journal article" date="2009" name="Stand. Genomic Sci.">
        <title>Complete genome sequence of Cryptobacterium curtum type strain (12-3).</title>
        <authorList>
            <person name="Mavrommatis K."/>
            <person name="Pukall R."/>
            <person name="Rohde C."/>
            <person name="Chen F."/>
            <person name="Sims D."/>
            <person name="Brettin T."/>
            <person name="Kuske C."/>
            <person name="Detter J.C."/>
            <person name="Han C."/>
            <person name="Lapidus A."/>
            <person name="Copeland A."/>
            <person name="Glavina Del Rio T."/>
            <person name="Nolan M."/>
            <person name="Lucas S."/>
            <person name="Tice H."/>
            <person name="Cheng J.F."/>
            <person name="Bruce D."/>
            <person name="Goodwin L."/>
            <person name="Pitluck S."/>
            <person name="Ovchinnikova G."/>
            <person name="Pati A."/>
            <person name="Ivanova N."/>
            <person name="Chen A."/>
            <person name="Palaniappan K."/>
            <person name="Chain P."/>
            <person name="D'haeseleer P."/>
            <person name="Goker M."/>
            <person name="Bristow J."/>
            <person name="Eisen J.A."/>
            <person name="Markowitz V."/>
            <person name="Hugenholtz P."/>
            <person name="Rohde M."/>
            <person name="Klenk H.P."/>
            <person name="Kyrpides N.C."/>
        </authorList>
    </citation>
    <scope>NUCLEOTIDE SEQUENCE [LARGE SCALE GENOMIC DNA]</scope>
    <source>
        <strain evidence="5">ATCC 700683 / DSM 15641 / 12-3</strain>
    </source>
</reference>
<dbReference type="PROSITE" id="PS00910">
    <property type="entry name" value="UPF0029"/>
    <property type="match status" value="1"/>
</dbReference>
<dbReference type="GO" id="GO:0006446">
    <property type="term" value="P:regulation of translational initiation"/>
    <property type="evidence" value="ECO:0007669"/>
    <property type="project" value="TreeGrafter"/>
</dbReference>
<dbReference type="SUPFAM" id="SSF54980">
    <property type="entry name" value="EF-G C-terminal domain-like"/>
    <property type="match status" value="1"/>
</dbReference>
<dbReference type="EMBL" id="CP001682">
    <property type="protein sequence ID" value="ACU93813.1"/>
    <property type="molecule type" value="Genomic_DNA"/>
</dbReference>
<feature type="domain" description="UPF0029" evidence="3">
    <location>
        <begin position="145"/>
        <end position="198"/>
    </location>
</feature>
<comment type="similarity">
    <text evidence="1">Belongs to the IMPACT family.</text>
</comment>
<dbReference type="eggNOG" id="COG1739">
    <property type="taxonomic scope" value="Bacteria"/>
</dbReference>
<dbReference type="InterPro" id="IPR020568">
    <property type="entry name" value="Ribosomal_Su5_D2-typ_SF"/>
</dbReference>
<dbReference type="HOGENOM" id="CLU_083552_2_1_11"/>
<dbReference type="Pfam" id="PF01205">
    <property type="entry name" value="Impact_N"/>
    <property type="match status" value="1"/>
</dbReference>
<dbReference type="InterPro" id="IPR020569">
    <property type="entry name" value="UPF0029_Impact_CS"/>
</dbReference>
<dbReference type="SUPFAM" id="SSF54211">
    <property type="entry name" value="Ribosomal protein S5 domain 2-like"/>
    <property type="match status" value="1"/>
</dbReference>
<dbReference type="NCBIfam" id="TIGR00257">
    <property type="entry name" value="IMPACT_YIGZ"/>
    <property type="match status" value="1"/>
</dbReference>
<dbReference type="PANTHER" id="PTHR16301:SF20">
    <property type="entry name" value="IMPACT FAMILY MEMBER YIGZ"/>
    <property type="match status" value="1"/>
</dbReference>
<dbReference type="OrthoDB" id="9813771at2"/>
<evidence type="ECO:0000313" key="4">
    <source>
        <dbReference type="EMBL" id="ACU93813.1"/>
    </source>
</evidence>
<dbReference type="KEGG" id="ccu:Ccur_00800"/>
<dbReference type="RefSeq" id="WP_012802502.1">
    <property type="nucleotide sequence ID" value="NC_013170.1"/>
</dbReference>
<evidence type="ECO:0000313" key="5">
    <source>
        <dbReference type="Proteomes" id="UP000000954"/>
    </source>
</evidence>
<evidence type="ECO:0000259" key="3">
    <source>
        <dbReference type="Pfam" id="PF09186"/>
    </source>
</evidence>
<protein>
    <submittedName>
        <fullName evidence="4">Uncharacterized conserved protein</fullName>
    </submittedName>
</protein>